<sequence length="82" mass="9401">MDLRIACSRCIQKAAQNSKLYLSDVKVFLCPTPINRKDSFSYTMTISFKKHVFLLTPSPFVFCSYLHMRSTYPKSDAVVENA</sequence>
<accession>A0A4U8ULK8</accession>
<proteinExistence type="predicted"/>
<reference evidence="1 2" key="1">
    <citation type="journal article" date="2015" name="Genome Biol.">
        <title>Comparative genomics of Steinernema reveals deeply conserved gene regulatory networks.</title>
        <authorList>
            <person name="Dillman A.R."/>
            <person name="Macchietto M."/>
            <person name="Porter C.F."/>
            <person name="Rogers A."/>
            <person name="Williams B."/>
            <person name="Antoshechkin I."/>
            <person name="Lee M.M."/>
            <person name="Goodwin Z."/>
            <person name="Lu X."/>
            <person name="Lewis E.E."/>
            <person name="Goodrich-Blair H."/>
            <person name="Stock S.P."/>
            <person name="Adams B.J."/>
            <person name="Sternberg P.W."/>
            <person name="Mortazavi A."/>
        </authorList>
    </citation>
    <scope>NUCLEOTIDE SEQUENCE [LARGE SCALE GENOMIC DNA]</scope>
    <source>
        <strain evidence="1 2">ALL</strain>
    </source>
</reference>
<evidence type="ECO:0000313" key="2">
    <source>
        <dbReference type="Proteomes" id="UP000298663"/>
    </source>
</evidence>
<dbReference type="Proteomes" id="UP000298663">
    <property type="component" value="Unassembled WGS sequence"/>
</dbReference>
<organism evidence="1 2">
    <name type="scientific">Steinernema carpocapsae</name>
    <name type="common">Entomopathogenic nematode</name>
    <dbReference type="NCBI Taxonomy" id="34508"/>
    <lineage>
        <taxon>Eukaryota</taxon>
        <taxon>Metazoa</taxon>
        <taxon>Ecdysozoa</taxon>
        <taxon>Nematoda</taxon>
        <taxon>Chromadorea</taxon>
        <taxon>Rhabditida</taxon>
        <taxon>Tylenchina</taxon>
        <taxon>Panagrolaimomorpha</taxon>
        <taxon>Strongyloidoidea</taxon>
        <taxon>Steinernematidae</taxon>
        <taxon>Steinernema</taxon>
    </lineage>
</organism>
<comment type="caution">
    <text evidence="1">The sequence shown here is derived from an EMBL/GenBank/DDBJ whole genome shotgun (WGS) entry which is preliminary data.</text>
</comment>
<dbReference type="EMBL" id="AZBU02000001">
    <property type="protein sequence ID" value="TMS33940.1"/>
    <property type="molecule type" value="Genomic_DNA"/>
</dbReference>
<evidence type="ECO:0000313" key="1">
    <source>
        <dbReference type="EMBL" id="TMS33940.1"/>
    </source>
</evidence>
<keyword evidence="2" id="KW-1185">Reference proteome</keyword>
<gene>
    <name evidence="1" type="ORF">L596_001620</name>
</gene>
<reference evidence="1 2" key="2">
    <citation type="journal article" date="2019" name="G3 (Bethesda)">
        <title>Hybrid Assembly of the Genome of the Entomopathogenic Nematode Steinernema carpocapsae Identifies the X-Chromosome.</title>
        <authorList>
            <person name="Serra L."/>
            <person name="Macchietto M."/>
            <person name="Macias-Munoz A."/>
            <person name="McGill C.J."/>
            <person name="Rodriguez I.M."/>
            <person name="Rodriguez B."/>
            <person name="Murad R."/>
            <person name="Mortazavi A."/>
        </authorList>
    </citation>
    <scope>NUCLEOTIDE SEQUENCE [LARGE SCALE GENOMIC DNA]</scope>
    <source>
        <strain evidence="1 2">ALL</strain>
    </source>
</reference>
<name>A0A4U8ULK8_STECR</name>
<dbReference type="AlphaFoldDB" id="A0A4U8ULK8"/>
<protein>
    <submittedName>
        <fullName evidence="1">Uncharacterized protein</fullName>
    </submittedName>
</protein>